<reference evidence="7 8" key="1">
    <citation type="journal article" date="2024" name="J Genomics">
        <title>Draft genome sequencing and assembly of Favolaschia claudopus CIRM-BRFM 2984 isolated from oak limbs.</title>
        <authorList>
            <person name="Navarro D."/>
            <person name="Drula E."/>
            <person name="Chaduli D."/>
            <person name="Cazenave R."/>
            <person name="Ahrendt S."/>
            <person name="Wang J."/>
            <person name="Lipzen A."/>
            <person name="Daum C."/>
            <person name="Barry K."/>
            <person name="Grigoriev I.V."/>
            <person name="Favel A."/>
            <person name="Rosso M.N."/>
            <person name="Martin F."/>
        </authorList>
    </citation>
    <scope>NUCLEOTIDE SEQUENCE [LARGE SCALE GENOMIC DNA]</scope>
    <source>
        <strain evidence="7 8">CIRM-BRFM 2984</strain>
    </source>
</reference>
<protein>
    <submittedName>
        <fullName evidence="7">Transporter MCH1</fullName>
    </submittedName>
</protein>
<name>A0AAW0ANS2_9AGAR</name>
<evidence type="ECO:0000259" key="6">
    <source>
        <dbReference type="PROSITE" id="PS50850"/>
    </source>
</evidence>
<evidence type="ECO:0000256" key="2">
    <source>
        <dbReference type="ARBA" id="ARBA00022692"/>
    </source>
</evidence>
<dbReference type="PANTHER" id="PTHR21576">
    <property type="entry name" value="UNCHARACTERIZED NODULIN-LIKE PROTEIN"/>
    <property type="match status" value="1"/>
</dbReference>
<feature type="transmembrane region" description="Helical" evidence="5">
    <location>
        <begin position="21"/>
        <end position="38"/>
    </location>
</feature>
<dbReference type="InterPro" id="IPR020846">
    <property type="entry name" value="MFS_dom"/>
</dbReference>
<evidence type="ECO:0000256" key="4">
    <source>
        <dbReference type="ARBA" id="ARBA00023136"/>
    </source>
</evidence>
<keyword evidence="8" id="KW-1185">Reference proteome</keyword>
<comment type="caution">
    <text evidence="7">The sequence shown here is derived from an EMBL/GenBank/DDBJ whole genome shotgun (WGS) entry which is preliminary data.</text>
</comment>
<dbReference type="Proteomes" id="UP001362999">
    <property type="component" value="Unassembled WGS sequence"/>
</dbReference>
<evidence type="ECO:0000256" key="5">
    <source>
        <dbReference type="SAM" id="Phobius"/>
    </source>
</evidence>
<comment type="subcellular location">
    <subcellularLocation>
        <location evidence="1">Membrane</location>
        <topology evidence="1">Multi-pass membrane protein</topology>
    </subcellularLocation>
</comment>
<feature type="transmembrane region" description="Helical" evidence="5">
    <location>
        <begin position="193"/>
        <end position="220"/>
    </location>
</feature>
<feature type="transmembrane region" description="Helical" evidence="5">
    <location>
        <begin position="58"/>
        <end position="79"/>
    </location>
</feature>
<feature type="transmembrane region" description="Helical" evidence="5">
    <location>
        <begin position="274"/>
        <end position="295"/>
    </location>
</feature>
<keyword evidence="4 5" id="KW-0472">Membrane</keyword>
<dbReference type="GO" id="GO:0000329">
    <property type="term" value="C:fungal-type vacuole membrane"/>
    <property type="evidence" value="ECO:0007669"/>
    <property type="project" value="TreeGrafter"/>
</dbReference>
<feature type="domain" description="Major facilitator superfamily (MFS) profile" evidence="6">
    <location>
        <begin position="194"/>
        <end position="403"/>
    </location>
</feature>
<dbReference type="PANTHER" id="PTHR21576:SF158">
    <property type="entry name" value="RIBOSOMAL RNA-PROCESSING PROTEIN 12-LIKE CONSERVED DOMAIN-CONTAINING PROTEIN"/>
    <property type="match status" value="1"/>
</dbReference>
<proteinExistence type="predicted"/>
<evidence type="ECO:0000256" key="1">
    <source>
        <dbReference type="ARBA" id="ARBA00004141"/>
    </source>
</evidence>
<feature type="transmembrane region" description="Helical" evidence="5">
    <location>
        <begin position="338"/>
        <end position="357"/>
    </location>
</feature>
<dbReference type="SUPFAM" id="SSF103473">
    <property type="entry name" value="MFS general substrate transporter"/>
    <property type="match status" value="1"/>
</dbReference>
<feature type="transmembrane region" description="Helical" evidence="5">
    <location>
        <begin position="377"/>
        <end position="396"/>
    </location>
</feature>
<evidence type="ECO:0000313" key="7">
    <source>
        <dbReference type="EMBL" id="KAK7014961.1"/>
    </source>
</evidence>
<feature type="transmembrane region" description="Helical" evidence="5">
    <location>
        <begin position="91"/>
        <end position="113"/>
    </location>
</feature>
<dbReference type="EMBL" id="JAWWNJ010000055">
    <property type="protein sequence ID" value="KAK7014961.1"/>
    <property type="molecule type" value="Genomic_DNA"/>
</dbReference>
<accession>A0AAW0ANS2</accession>
<evidence type="ECO:0000256" key="3">
    <source>
        <dbReference type="ARBA" id="ARBA00022989"/>
    </source>
</evidence>
<gene>
    <name evidence="7" type="ORF">R3P38DRAFT_2998651</name>
</gene>
<dbReference type="Gene3D" id="1.20.1250.20">
    <property type="entry name" value="MFS general substrate transporter like domains"/>
    <property type="match status" value="1"/>
</dbReference>
<feature type="transmembrane region" description="Helical" evidence="5">
    <location>
        <begin position="301"/>
        <end position="326"/>
    </location>
</feature>
<keyword evidence="3 5" id="KW-1133">Transmembrane helix</keyword>
<feature type="transmembrane region" description="Helical" evidence="5">
    <location>
        <begin position="240"/>
        <end position="262"/>
    </location>
</feature>
<dbReference type="AlphaFoldDB" id="A0AAW0ANS2"/>
<feature type="transmembrane region" description="Helical" evidence="5">
    <location>
        <begin position="125"/>
        <end position="145"/>
    </location>
</feature>
<keyword evidence="2 5" id="KW-0812">Transmembrane</keyword>
<dbReference type="GO" id="GO:0022857">
    <property type="term" value="F:transmembrane transporter activity"/>
    <property type="evidence" value="ECO:0007669"/>
    <property type="project" value="InterPro"/>
</dbReference>
<organism evidence="7 8">
    <name type="scientific">Favolaschia claudopus</name>
    <dbReference type="NCBI Taxonomy" id="2862362"/>
    <lineage>
        <taxon>Eukaryota</taxon>
        <taxon>Fungi</taxon>
        <taxon>Dikarya</taxon>
        <taxon>Basidiomycota</taxon>
        <taxon>Agaricomycotina</taxon>
        <taxon>Agaricomycetes</taxon>
        <taxon>Agaricomycetidae</taxon>
        <taxon>Agaricales</taxon>
        <taxon>Marasmiineae</taxon>
        <taxon>Mycenaceae</taxon>
        <taxon>Favolaschia</taxon>
    </lineage>
</organism>
<dbReference type="InterPro" id="IPR036259">
    <property type="entry name" value="MFS_trans_sf"/>
</dbReference>
<dbReference type="PROSITE" id="PS50850">
    <property type="entry name" value="MFS"/>
    <property type="match status" value="1"/>
</dbReference>
<sequence>MAGQYPWTPLVGKLLDNRGPWSCSLIASLLFPLALGSFSHRVQAMLDTSHEPPQSVYLLIFLFGVAGFATVFSYLSSLFSATKTFPEYPGIAAGTVTTLFGLSPLFLSSLASGFFTNPVDNSLDIVGFLGALAILTGIVHLIGAFNFRTESLIPATVSHTRDDEVDETAPLIQSTSTDTFQDSSLLLIRDLRFWILFLLLAVLLGPCEMIIANVGSVVLSLPSGSNSSGSSASASLQVKILAISNTVTRLFVGPLADLVSPVSSSTRRHYISRVVFLLVPAIVLTLTFLWMGIVVHSQADLWALSVGTGIAYGATFTILPSIMSAVWGTRHAARNFGFIVYAPLTGTVIFSYLYALVSKRHTPVGGFCQGFSCWQATFWICMGLQVVAICWSLMLWRGWKGLL</sequence>
<evidence type="ECO:0000313" key="8">
    <source>
        <dbReference type="Proteomes" id="UP001362999"/>
    </source>
</evidence>